<evidence type="ECO:0000256" key="2">
    <source>
        <dbReference type="ARBA" id="ARBA00022598"/>
    </source>
</evidence>
<comment type="similarity">
    <text evidence="1">Belongs to the ATP-dependent AMP-binding enzyme family.</text>
</comment>
<dbReference type="InterPro" id="IPR040097">
    <property type="entry name" value="FAAL/FAAC"/>
</dbReference>
<dbReference type="EMBL" id="JBHSMT010000029">
    <property type="protein sequence ID" value="MFC5476070.1"/>
    <property type="molecule type" value="Genomic_DNA"/>
</dbReference>
<dbReference type="RefSeq" id="WP_378999903.1">
    <property type="nucleotide sequence ID" value="NZ_JBHSMT010000029.1"/>
</dbReference>
<dbReference type="Proteomes" id="UP001596045">
    <property type="component" value="Unassembled WGS sequence"/>
</dbReference>
<evidence type="ECO:0000256" key="3">
    <source>
        <dbReference type="ARBA" id="ARBA00022832"/>
    </source>
</evidence>
<keyword evidence="3" id="KW-0276">Fatty acid metabolism</keyword>
<keyword evidence="8" id="KW-1185">Reference proteome</keyword>
<evidence type="ECO:0000259" key="5">
    <source>
        <dbReference type="Pfam" id="PF00501"/>
    </source>
</evidence>
<gene>
    <name evidence="7" type="ORF">ACFPM8_19075</name>
</gene>
<accession>A0ABW0MCW1</accession>
<keyword evidence="4" id="KW-0443">Lipid metabolism</keyword>
<dbReference type="InterPro" id="IPR020845">
    <property type="entry name" value="AMP-binding_CS"/>
</dbReference>
<organism evidence="7 8">
    <name type="scientific">Paraherbaspirillum soli</name>
    <dbReference type="NCBI Taxonomy" id="631222"/>
    <lineage>
        <taxon>Bacteria</taxon>
        <taxon>Pseudomonadati</taxon>
        <taxon>Pseudomonadota</taxon>
        <taxon>Betaproteobacteria</taxon>
        <taxon>Burkholderiales</taxon>
        <taxon>Oxalobacteraceae</taxon>
        <taxon>Paraherbaspirillum</taxon>
    </lineage>
</organism>
<keyword evidence="2 7" id="KW-0436">Ligase</keyword>
<dbReference type="PROSITE" id="PS00455">
    <property type="entry name" value="AMP_BINDING"/>
    <property type="match status" value="1"/>
</dbReference>
<dbReference type="InterPro" id="IPR000873">
    <property type="entry name" value="AMP-dep_synth/lig_dom"/>
</dbReference>
<dbReference type="PANTHER" id="PTHR22754">
    <property type="entry name" value="DISCO-INTERACTING PROTEIN 2 DIP2 -RELATED"/>
    <property type="match status" value="1"/>
</dbReference>
<dbReference type="InterPro" id="IPR042099">
    <property type="entry name" value="ANL_N_sf"/>
</dbReference>
<evidence type="ECO:0000259" key="6">
    <source>
        <dbReference type="Pfam" id="PF23024"/>
    </source>
</evidence>
<dbReference type="Gene3D" id="3.30.300.30">
    <property type="match status" value="1"/>
</dbReference>
<dbReference type="PANTHER" id="PTHR22754:SF32">
    <property type="entry name" value="DISCO-INTERACTING PROTEIN 2"/>
    <property type="match status" value="1"/>
</dbReference>
<comment type="caution">
    <text evidence="7">The sequence shown here is derived from an EMBL/GenBank/DDBJ whole genome shotgun (WGS) entry which is preliminary data.</text>
</comment>
<dbReference type="SUPFAM" id="SSF56801">
    <property type="entry name" value="Acetyl-CoA synthetase-like"/>
    <property type="match status" value="1"/>
</dbReference>
<dbReference type="InterPro" id="IPR025110">
    <property type="entry name" value="AMP-bd_C"/>
</dbReference>
<reference evidence="8" key="1">
    <citation type="journal article" date="2019" name="Int. J. Syst. Evol. Microbiol.">
        <title>The Global Catalogue of Microorganisms (GCM) 10K type strain sequencing project: providing services to taxonomists for standard genome sequencing and annotation.</title>
        <authorList>
            <consortium name="The Broad Institute Genomics Platform"/>
            <consortium name="The Broad Institute Genome Sequencing Center for Infectious Disease"/>
            <person name="Wu L."/>
            <person name="Ma J."/>
        </authorList>
    </citation>
    <scope>NUCLEOTIDE SEQUENCE [LARGE SCALE GENOMIC DNA]</scope>
    <source>
        <strain evidence="8">JCM 17066</strain>
    </source>
</reference>
<feature type="domain" description="AMP-binding enzyme C-terminal" evidence="6">
    <location>
        <begin position="500"/>
        <end position="614"/>
    </location>
</feature>
<dbReference type="GO" id="GO:0016874">
    <property type="term" value="F:ligase activity"/>
    <property type="evidence" value="ECO:0007669"/>
    <property type="project" value="UniProtKB-KW"/>
</dbReference>
<evidence type="ECO:0000256" key="4">
    <source>
        <dbReference type="ARBA" id="ARBA00023098"/>
    </source>
</evidence>
<evidence type="ECO:0000256" key="1">
    <source>
        <dbReference type="ARBA" id="ARBA00006432"/>
    </source>
</evidence>
<evidence type="ECO:0000313" key="8">
    <source>
        <dbReference type="Proteomes" id="UP001596045"/>
    </source>
</evidence>
<dbReference type="CDD" id="cd05931">
    <property type="entry name" value="FAAL"/>
    <property type="match status" value="1"/>
</dbReference>
<evidence type="ECO:0000313" key="7">
    <source>
        <dbReference type="EMBL" id="MFC5476070.1"/>
    </source>
</evidence>
<proteinExistence type="inferred from homology"/>
<dbReference type="Gene3D" id="3.40.50.12780">
    <property type="entry name" value="N-terminal domain of ligase-like"/>
    <property type="match status" value="1"/>
</dbReference>
<name>A0ABW0MCW1_9BURK</name>
<sequence length="630" mass="67791">MTLNSTSSEALATQISASHTPATNFFDLADADSMSSVLLHRAATTPDEVAFRFLSNGDDDIVEWTYGQLSKHASNIAAKLTQQNPTPTRVLLVLEPGLEYIAALFGIFQAGATAIPSFPPAGSRAVSRLASIYADCDADLIIADASFRAAEDRLNAALAPDGSHPQWLFVDDDFLMHEYAYTHYSIAQENVYTHYISAPKRDPLHFPALLQYTSGSTGEPKGVMLSHANLISNCKVLADRLGQPERHVGFTWLPPYHDMGLMGALLLSVYGGFPLLMMSPAHFVQRPLRWLKAMSKHGVTTSVAPNFALDLCVESVTDEELATLDLSKLTMLFCGAEPVRMSTLERFTQKFGPRGFSASAYVPCYGLAEATLFISGKPHAAGEPRTIHIDKEELARGAIQVTAASDANAHAVVSCGTIAAEHEMLIVDPDTREPVAENEVGEIWFSGASVALGYLNKKEASLGIFKATLAGACSDRTYLRTGDLGFMLCGELFISGRIKDVIIFGGRNLYPQDIEASVQLSHPAIRTNGVAAFSVHSDSSEKLVVVAEIARSAKLDELGLQEVGEAITTAVTRDHGVCPSEIHLAPVSTIPLTTSGKVRRNACREAFVQGALAAVKPRAERLAASTVNQE</sequence>
<dbReference type="InterPro" id="IPR045851">
    <property type="entry name" value="AMP-bd_C_sf"/>
</dbReference>
<protein>
    <submittedName>
        <fullName evidence="7">Fatty acyl-AMP ligase</fullName>
    </submittedName>
</protein>
<dbReference type="Pfam" id="PF00501">
    <property type="entry name" value="AMP-binding"/>
    <property type="match status" value="1"/>
</dbReference>
<dbReference type="Pfam" id="PF23024">
    <property type="entry name" value="AMP-dom_DIP2-like"/>
    <property type="match status" value="1"/>
</dbReference>
<feature type="domain" description="AMP-dependent synthetase/ligase" evidence="5">
    <location>
        <begin position="40"/>
        <end position="455"/>
    </location>
</feature>